<comment type="subcellular location">
    <subcellularLocation>
        <location evidence="1">Membrane</location>
        <topology evidence="1">Multi-pass membrane protein</topology>
    </subcellularLocation>
</comment>
<accession>A0A1Z5JXL8</accession>
<keyword evidence="3" id="KW-0812">Transmembrane</keyword>
<dbReference type="InParanoid" id="A0A1Z5JXL8"/>
<evidence type="ECO:0000256" key="3">
    <source>
        <dbReference type="ARBA" id="ARBA00022692"/>
    </source>
</evidence>
<gene>
    <name evidence="7" type="ORF">FisN_26Hh056</name>
</gene>
<organism evidence="7 8">
    <name type="scientific">Fistulifera solaris</name>
    <name type="common">Oleaginous diatom</name>
    <dbReference type="NCBI Taxonomy" id="1519565"/>
    <lineage>
        <taxon>Eukaryota</taxon>
        <taxon>Sar</taxon>
        <taxon>Stramenopiles</taxon>
        <taxon>Ochrophyta</taxon>
        <taxon>Bacillariophyta</taxon>
        <taxon>Bacillariophyceae</taxon>
        <taxon>Bacillariophycidae</taxon>
        <taxon>Naviculales</taxon>
        <taxon>Naviculaceae</taxon>
        <taxon>Fistulifera</taxon>
    </lineage>
</organism>
<evidence type="ECO:0000313" key="7">
    <source>
        <dbReference type="EMBL" id="GAX18760.1"/>
    </source>
</evidence>
<dbReference type="GO" id="GO:0016020">
    <property type="term" value="C:membrane"/>
    <property type="evidence" value="ECO:0007669"/>
    <property type="project" value="UniProtKB-SubCell"/>
</dbReference>
<dbReference type="InterPro" id="IPR007248">
    <property type="entry name" value="Mpv17_PMP22"/>
</dbReference>
<reference evidence="7 8" key="1">
    <citation type="journal article" date="2015" name="Plant Cell">
        <title>Oil accumulation by the oleaginous diatom Fistulifera solaris as revealed by the genome and transcriptome.</title>
        <authorList>
            <person name="Tanaka T."/>
            <person name="Maeda Y."/>
            <person name="Veluchamy A."/>
            <person name="Tanaka M."/>
            <person name="Abida H."/>
            <person name="Marechal E."/>
            <person name="Bowler C."/>
            <person name="Muto M."/>
            <person name="Sunaga Y."/>
            <person name="Tanaka M."/>
            <person name="Yoshino T."/>
            <person name="Taniguchi T."/>
            <person name="Fukuda Y."/>
            <person name="Nemoto M."/>
            <person name="Matsumoto M."/>
            <person name="Wong P.S."/>
            <person name="Aburatani S."/>
            <person name="Fujibuchi W."/>
        </authorList>
    </citation>
    <scope>NUCLEOTIDE SEQUENCE [LARGE SCALE GENOMIC DNA]</scope>
    <source>
        <strain evidence="7 8">JPCC DA0580</strain>
    </source>
</reference>
<dbReference type="OrthoDB" id="45484at2759"/>
<name>A0A1Z5JXL8_FISSO</name>
<keyword evidence="5" id="KW-0472">Membrane</keyword>
<evidence type="ECO:0000256" key="6">
    <source>
        <dbReference type="RuleBase" id="RU363053"/>
    </source>
</evidence>
<comment type="similarity">
    <text evidence="2 6">Belongs to the peroxisomal membrane protein PXMP2/4 family.</text>
</comment>
<keyword evidence="4" id="KW-1133">Transmembrane helix</keyword>
<proteinExistence type="inferred from homology"/>
<dbReference type="GO" id="GO:0005737">
    <property type="term" value="C:cytoplasm"/>
    <property type="evidence" value="ECO:0007669"/>
    <property type="project" value="TreeGrafter"/>
</dbReference>
<evidence type="ECO:0000256" key="2">
    <source>
        <dbReference type="ARBA" id="ARBA00006824"/>
    </source>
</evidence>
<sequence length="245" mass="28738">MSCHLQRTKTRLSSLRGKSWQYTSKRNSSLPVHPPNRFHLFSWYNHQLKKHPLRTKSITAGLIAGTGDIACQSMTEREWNASRTSRFVLLGSLYSAPTRHYFFDYLARAFPGVVPKVIMERVFFAPASLAVWLTSLWTLESLMDEAASSKSPFMDNSYYLEQFMATYPPLLQTSWLWWTPIMALNFRFVPVQYQVLWVNVFNLVWNTYLSYQTSRKVDEARTSEPRNRDRLHELVEVHIMSHALY</sequence>
<comment type="caution">
    <text evidence="7">The sequence shown here is derived from an EMBL/GenBank/DDBJ whole genome shotgun (WGS) entry which is preliminary data.</text>
</comment>
<dbReference type="PANTHER" id="PTHR11266">
    <property type="entry name" value="PEROXISOMAL MEMBRANE PROTEIN 2, PXMP2 MPV17"/>
    <property type="match status" value="1"/>
</dbReference>
<evidence type="ECO:0000256" key="4">
    <source>
        <dbReference type="ARBA" id="ARBA00022989"/>
    </source>
</evidence>
<evidence type="ECO:0000256" key="5">
    <source>
        <dbReference type="ARBA" id="ARBA00023136"/>
    </source>
</evidence>
<dbReference type="EMBL" id="BDSP01000132">
    <property type="protein sequence ID" value="GAX18760.1"/>
    <property type="molecule type" value="Genomic_DNA"/>
</dbReference>
<protein>
    <submittedName>
        <fullName evidence="7">Protein Mpv17</fullName>
    </submittedName>
</protein>
<evidence type="ECO:0000313" key="8">
    <source>
        <dbReference type="Proteomes" id="UP000198406"/>
    </source>
</evidence>
<dbReference type="AlphaFoldDB" id="A0A1Z5JXL8"/>
<keyword evidence="8" id="KW-1185">Reference proteome</keyword>
<evidence type="ECO:0000256" key="1">
    <source>
        <dbReference type="ARBA" id="ARBA00004141"/>
    </source>
</evidence>
<dbReference type="Pfam" id="PF04117">
    <property type="entry name" value="Mpv17_PMP22"/>
    <property type="match status" value="1"/>
</dbReference>
<dbReference type="Proteomes" id="UP000198406">
    <property type="component" value="Unassembled WGS sequence"/>
</dbReference>